<dbReference type="RefSeq" id="WP_204520068.1">
    <property type="nucleotide sequence ID" value="NZ_JAFBEB010000022.1"/>
</dbReference>
<dbReference type="EMBL" id="JAFBEB010000022">
    <property type="protein sequence ID" value="MBM7592255.1"/>
    <property type="molecule type" value="Genomic_DNA"/>
</dbReference>
<dbReference type="AlphaFoldDB" id="A0A938Y6P5"/>
<evidence type="ECO:0000313" key="1">
    <source>
        <dbReference type="EMBL" id="MBM7592255.1"/>
    </source>
</evidence>
<dbReference type="PANTHER" id="PTHR35861:SF2">
    <property type="entry name" value="FELS-2 PROPHAGE PROTEIN"/>
    <property type="match status" value="1"/>
</dbReference>
<sequence>MEINHGVSGSEVSTSLLTPVEATASLPVVVGTAPVNLSTKDTPPVNVPVLCYSFAEAVANFGYSDDFEKNSLCEVMDSHFRLFNLAPVVLINVLDPAVHKTTVPPTAVNVTKGIATVEVEGILLESVEVQSATEPSVTYTRDTDYTLSFNDDGHLVVSVKTGGAIGNATSVLISYDMLDPSAVDSTDIIGGVDSNGNLTGLELVKEVFPRFGLVPGLILAPGYSQDPLVAAVMTAKASNINGVFNALALTDLPSDTVKQYADAPAWKNSNNYTNSRQVPLWPMVAMGGKKYHFSTQLAGAIGATDAANSGIPYASPSNKALKANAAVLKDGTEVFLGLEEANYLNNQGIATALNFIGGWKTWGNFTGAFPAVTDPKDSLIPVRRMFDFVINSLILTYWSKVDDPTNKRLIETVTDGVNIWLNGLTSSGYLLGGRVEFRREDNPDTELMAGHIKFRVFLTPPSPAQSISFILEYDTSYLAALAA</sequence>
<accession>A0A938Y6P5</accession>
<gene>
    <name evidence="1" type="ORF">JOD01_003917</name>
</gene>
<dbReference type="PANTHER" id="PTHR35861">
    <property type="match status" value="1"/>
</dbReference>
<name>A0A938Y6P5_9BACL</name>
<reference evidence="1" key="1">
    <citation type="submission" date="2021-01" db="EMBL/GenBank/DDBJ databases">
        <title>Genomic Encyclopedia of Type Strains, Phase IV (KMG-IV): sequencing the most valuable type-strain genomes for metagenomic binning, comparative biology and taxonomic classification.</title>
        <authorList>
            <person name="Goeker M."/>
        </authorList>
    </citation>
    <scope>NUCLEOTIDE SEQUENCE</scope>
    <source>
        <strain evidence="1">DSM 25523</strain>
    </source>
</reference>
<proteinExistence type="predicted"/>
<comment type="caution">
    <text evidence="1">The sequence shown here is derived from an EMBL/GenBank/DDBJ whole genome shotgun (WGS) entry which is preliminary data.</text>
</comment>
<evidence type="ECO:0000313" key="2">
    <source>
        <dbReference type="Proteomes" id="UP000717624"/>
    </source>
</evidence>
<dbReference type="InterPro" id="IPR052042">
    <property type="entry name" value="Tail_sheath_structural"/>
</dbReference>
<protein>
    <submittedName>
        <fullName evidence="1">Phage tail sheath protein FI</fullName>
    </submittedName>
</protein>
<keyword evidence="2" id="KW-1185">Reference proteome</keyword>
<organism evidence="1 2">
    <name type="scientific">Brevibacillus fulvus</name>
    <dbReference type="NCBI Taxonomy" id="1125967"/>
    <lineage>
        <taxon>Bacteria</taxon>
        <taxon>Bacillati</taxon>
        <taxon>Bacillota</taxon>
        <taxon>Bacilli</taxon>
        <taxon>Bacillales</taxon>
        <taxon>Paenibacillaceae</taxon>
        <taxon>Brevibacillus</taxon>
    </lineage>
</organism>
<dbReference type="Proteomes" id="UP000717624">
    <property type="component" value="Unassembled WGS sequence"/>
</dbReference>